<dbReference type="AlphaFoldDB" id="A0A2Z5G8U8"/>
<name>A0A2Z5G8U8_9BACT</name>
<sequence length="68" mass="7296">METASSLEAVGISAGRGAGFRDFLRLSPAQENRVSRRTLPAPDPTDVFAPLSSVNTLVFWMVSFAPAE</sequence>
<reference evidence="1 2" key="1">
    <citation type="journal article" date="2018" name="Front. Microbiol.">
        <title>Hydrolytic Capabilities as a Key to Environmental Success: Chitinolytic and Cellulolytic Acidobacteria From Acidic Sub-arctic Soils and Boreal Peatlands.</title>
        <authorList>
            <person name="Belova S.E."/>
            <person name="Ravin N.V."/>
            <person name="Pankratov T.A."/>
            <person name="Rakitin A.L."/>
            <person name="Ivanova A.A."/>
            <person name="Beletsky A.V."/>
            <person name="Mardanov A.V."/>
            <person name="Sinninghe Damste J.S."/>
            <person name="Dedysh S.N."/>
        </authorList>
    </citation>
    <scope>NUCLEOTIDE SEQUENCE [LARGE SCALE GENOMIC DNA]</scope>
    <source>
        <strain evidence="1 2">SBC82</strain>
    </source>
</reference>
<dbReference type="Proteomes" id="UP000253606">
    <property type="component" value="Chromosome"/>
</dbReference>
<gene>
    <name evidence="1" type="ORF">ACPOL_5973</name>
</gene>
<protein>
    <submittedName>
        <fullName evidence="1">Uncharacterized protein</fullName>
    </submittedName>
</protein>
<dbReference type="EMBL" id="CP030840">
    <property type="protein sequence ID" value="AXC15217.1"/>
    <property type="molecule type" value="Genomic_DNA"/>
</dbReference>
<dbReference type="KEGG" id="abas:ACPOL_5973"/>
<proteinExistence type="predicted"/>
<organism evidence="1 2">
    <name type="scientific">Acidisarcina polymorpha</name>
    <dbReference type="NCBI Taxonomy" id="2211140"/>
    <lineage>
        <taxon>Bacteria</taxon>
        <taxon>Pseudomonadati</taxon>
        <taxon>Acidobacteriota</taxon>
        <taxon>Terriglobia</taxon>
        <taxon>Terriglobales</taxon>
        <taxon>Acidobacteriaceae</taxon>
        <taxon>Acidisarcina</taxon>
    </lineage>
</organism>
<evidence type="ECO:0000313" key="2">
    <source>
        <dbReference type="Proteomes" id="UP000253606"/>
    </source>
</evidence>
<evidence type="ECO:0000313" key="1">
    <source>
        <dbReference type="EMBL" id="AXC15217.1"/>
    </source>
</evidence>
<keyword evidence="2" id="KW-1185">Reference proteome</keyword>
<accession>A0A2Z5G8U8</accession>